<evidence type="ECO:0000313" key="6">
    <source>
        <dbReference type="Proteomes" id="UP000622317"/>
    </source>
</evidence>
<dbReference type="SMART" id="SM00342">
    <property type="entry name" value="HTH_ARAC"/>
    <property type="match status" value="1"/>
</dbReference>
<dbReference type="GO" id="GO:0000976">
    <property type="term" value="F:transcription cis-regulatory region binding"/>
    <property type="evidence" value="ECO:0007669"/>
    <property type="project" value="TreeGrafter"/>
</dbReference>
<proteinExistence type="predicted"/>
<dbReference type="InterPro" id="IPR009057">
    <property type="entry name" value="Homeodomain-like_sf"/>
</dbReference>
<evidence type="ECO:0000259" key="4">
    <source>
        <dbReference type="PROSITE" id="PS01124"/>
    </source>
</evidence>
<dbReference type="Gene3D" id="3.40.50.2300">
    <property type="match status" value="2"/>
</dbReference>
<dbReference type="PANTHER" id="PTHR30146:SF24">
    <property type="entry name" value="XYLOSE OPERON REGULATORY PROTEIN"/>
    <property type="match status" value="1"/>
</dbReference>
<dbReference type="InterPro" id="IPR028082">
    <property type="entry name" value="Peripla_BP_I"/>
</dbReference>
<accession>A0A927FCH5</accession>
<dbReference type="PROSITE" id="PS01124">
    <property type="entry name" value="HTH_ARAC_FAMILY_2"/>
    <property type="match status" value="1"/>
</dbReference>
<keyword evidence="3" id="KW-0804">Transcription</keyword>
<protein>
    <submittedName>
        <fullName evidence="5">DNA-binding transcriptional regulator</fullName>
    </submittedName>
</protein>
<comment type="caution">
    <text evidence="5">The sequence shown here is derived from an EMBL/GenBank/DDBJ whole genome shotgun (WGS) entry which is preliminary data.</text>
</comment>
<dbReference type="GO" id="GO:0003700">
    <property type="term" value="F:DNA-binding transcription factor activity"/>
    <property type="evidence" value="ECO:0007669"/>
    <property type="project" value="InterPro"/>
</dbReference>
<evidence type="ECO:0000256" key="1">
    <source>
        <dbReference type="ARBA" id="ARBA00023015"/>
    </source>
</evidence>
<keyword evidence="6" id="KW-1185">Reference proteome</keyword>
<dbReference type="SUPFAM" id="SSF46689">
    <property type="entry name" value="Homeodomain-like"/>
    <property type="match status" value="2"/>
</dbReference>
<evidence type="ECO:0000256" key="3">
    <source>
        <dbReference type="ARBA" id="ARBA00023163"/>
    </source>
</evidence>
<sequence>MIDRPRVAIVLRGWLEENLNLLHSLAKFKRFNANWHVFVDDLARGAEDPDWLLDQGWDGIICKENSDELFRKARERGIACVDLSDSGVLRADCPKFRPNNVAAGHLGAEHFVEKGFRHFAFCGFKGDLWSEERRDGFVEGLALAGKKCTTFETVYPGVSQPAWEFAEEDEMARWLKTLPKPVAVFACNDLRAVHVVNACQQADFRVPEEVAILGVNNDSARCELSAPSVSSIPVDVSEYARAAGATLEALMKGAEPKDFKELTLIDPLEVVTRRSTSIMAVEDQAVAQALNLIRERACKGITVEEVAKAVHISRSLLEKRFRQYVGRSPQVEIRQAQVIQIKQMLVETEYSLAHIAEMAGFEHPEYMSVVFKRLTHTTPSAYRRKSKELASVGL</sequence>
<evidence type="ECO:0000313" key="5">
    <source>
        <dbReference type="EMBL" id="MBD5781864.1"/>
    </source>
</evidence>
<dbReference type="InterPro" id="IPR046335">
    <property type="entry name" value="LacI/GalR-like_sensor"/>
</dbReference>
<dbReference type="RefSeq" id="WP_191618942.1">
    <property type="nucleotide sequence ID" value="NZ_JACYFG010000051.1"/>
</dbReference>
<keyword evidence="2 5" id="KW-0238">DNA-binding</keyword>
<dbReference type="Pfam" id="PF13377">
    <property type="entry name" value="Peripla_BP_3"/>
    <property type="match status" value="1"/>
</dbReference>
<dbReference type="Gene3D" id="1.10.10.60">
    <property type="entry name" value="Homeodomain-like"/>
    <property type="match status" value="1"/>
</dbReference>
<keyword evidence="1" id="KW-0805">Transcription regulation</keyword>
<dbReference type="InterPro" id="IPR018060">
    <property type="entry name" value="HTH_AraC"/>
</dbReference>
<dbReference type="Proteomes" id="UP000622317">
    <property type="component" value="Unassembled WGS sequence"/>
</dbReference>
<feature type="domain" description="HTH araC/xylS-type" evidence="4">
    <location>
        <begin position="287"/>
        <end position="385"/>
    </location>
</feature>
<reference evidence="5" key="1">
    <citation type="submission" date="2020-09" db="EMBL/GenBank/DDBJ databases">
        <title>Pelagicoccus enzymogenes sp. nov. with an EPS production, isolated from marine sediment.</title>
        <authorList>
            <person name="Feng X."/>
        </authorList>
    </citation>
    <scope>NUCLEOTIDE SEQUENCE</scope>
    <source>
        <strain evidence="5">NFK12</strain>
    </source>
</reference>
<dbReference type="AlphaFoldDB" id="A0A927FCH5"/>
<gene>
    <name evidence="5" type="ORF">IEN85_20350</name>
</gene>
<dbReference type="CDD" id="cd01543">
    <property type="entry name" value="PBP1_XylR"/>
    <property type="match status" value="1"/>
</dbReference>
<evidence type="ECO:0000256" key="2">
    <source>
        <dbReference type="ARBA" id="ARBA00023125"/>
    </source>
</evidence>
<name>A0A927FCH5_9BACT</name>
<dbReference type="EMBL" id="JACYFG010000051">
    <property type="protein sequence ID" value="MBD5781864.1"/>
    <property type="molecule type" value="Genomic_DNA"/>
</dbReference>
<organism evidence="5 6">
    <name type="scientific">Pelagicoccus enzymogenes</name>
    <dbReference type="NCBI Taxonomy" id="2773457"/>
    <lineage>
        <taxon>Bacteria</taxon>
        <taxon>Pseudomonadati</taxon>
        <taxon>Verrucomicrobiota</taxon>
        <taxon>Opitutia</taxon>
        <taxon>Puniceicoccales</taxon>
        <taxon>Pelagicoccaceae</taxon>
        <taxon>Pelagicoccus</taxon>
    </lineage>
</organism>
<dbReference type="SUPFAM" id="SSF53822">
    <property type="entry name" value="Periplasmic binding protein-like I"/>
    <property type="match status" value="1"/>
</dbReference>
<dbReference type="PANTHER" id="PTHR30146">
    <property type="entry name" value="LACI-RELATED TRANSCRIPTIONAL REPRESSOR"/>
    <property type="match status" value="1"/>
</dbReference>
<dbReference type="Pfam" id="PF12833">
    <property type="entry name" value="HTH_18"/>
    <property type="match status" value="1"/>
</dbReference>